<name>A0A7J9LBU7_GOSSC</name>
<dbReference type="AlphaFoldDB" id="A0A7J9LBU7"/>
<keyword evidence="2" id="KW-1185">Reference proteome</keyword>
<evidence type="ECO:0000313" key="2">
    <source>
        <dbReference type="Proteomes" id="UP000593576"/>
    </source>
</evidence>
<dbReference type="Proteomes" id="UP000593576">
    <property type="component" value="Unassembled WGS sequence"/>
</dbReference>
<sequence>MALSTRIEELEGELALYGVAMGKGVSSATFRWKLFLCQRHRG</sequence>
<evidence type="ECO:0000313" key="1">
    <source>
        <dbReference type="EMBL" id="MBA0856215.1"/>
    </source>
</evidence>
<dbReference type="EMBL" id="JABFAF010000005">
    <property type="protein sequence ID" value="MBA0856215.1"/>
    <property type="molecule type" value="Genomic_DNA"/>
</dbReference>
<protein>
    <submittedName>
        <fullName evidence="1">Uncharacterized protein</fullName>
    </submittedName>
</protein>
<organism evidence="1 2">
    <name type="scientific">Gossypium schwendimanii</name>
    <name type="common">Cotton</name>
    <dbReference type="NCBI Taxonomy" id="34291"/>
    <lineage>
        <taxon>Eukaryota</taxon>
        <taxon>Viridiplantae</taxon>
        <taxon>Streptophyta</taxon>
        <taxon>Embryophyta</taxon>
        <taxon>Tracheophyta</taxon>
        <taxon>Spermatophyta</taxon>
        <taxon>Magnoliopsida</taxon>
        <taxon>eudicotyledons</taxon>
        <taxon>Gunneridae</taxon>
        <taxon>Pentapetalae</taxon>
        <taxon>rosids</taxon>
        <taxon>malvids</taxon>
        <taxon>Malvales</taxon>
        <taxon>Malvaceae</taxon>
        <taxon>Malvoideae</taxon>
        <taxon>Gossypium</taxon>
    </lineage>
</organism>
<reference evidence="1 2" key="1">
    <citation type="journal article" date="2019" name="Genome Biol. Evol.">
        <title>Insights into the evolution of the New World diploid cottons (Gossypium, subgenus Houzingenia) based on genome sequencing.</title>
        <authorList>
            <person name="Grover C.E."/>
            <person name="Arick M.A. 2nd"/>
            <person name="Thrash A."/>
            <person name="Conover J.L."/>
            <person name="Sanders W.S."/>
            <person name="Peterson D.G."/>
            <person name="Frelichowski J.E."/>
            <person name="Scheffler J.A."/>
            <person name="Scheffler B.E."/>
            <person name="Wendel J.F."/>
        </authorList>
    </citation>
    <scope>NUCLEOTIDE SEQUENCE [LARGE SCALE GENOMIC DNA]</scope>
    <source>
        <strain evidence="1">1</strain>
        <tissue evidence="1">Leaf</tissue>
    </source>
</reference>
<accession>A0A7J9LBU7</accession>
<proteinExistence type="predicted"/>
<gene>
    <name evidence="1" type="ORF">Goshw_024852</name>
</gene>
<comment type="caution">
    <text evidence="1">The sequence shown here is derived from an EMBL/GenBank/DDBJ whole genome shotgun (WGS) entry which is preliminary data.</text>
</comment>